<evidence type="ECO:0000313" key="3">
    <source>
        <dbReference type="Proteomes" id="UP001201980"/>
    </source>
</evidence>
<protein>
    <submittedName>
        <fullName evidence="2">Uncharacterized protein</fullName>
    </submittedName>
</protein>
<sequence length="473" mass="52347">MSTQPKSVSASVSPTIRLVRPSLCLSLSRSSSTNLCINSISLHHGDEEYDDDFPDLTRRPRGQSQPDPSLPLAERRLLDLSSADRWTRILLLTVGPSHNPLFRDSLSSSALPHWPRRSTSATSLRTKHFSLKKRHRRSGPGLRDKFLNEYVGKLVVRHFPVPYRAVIMRGVKKVAHPVSTLLGLESDESGESDVDIKVDALPAHSRSDGNWSFGFSRSPQSAEETTLLESLSPKGRKNEGLFKQVVVAIETSSVYSITGKKRKATSFLELAWINLMHAGGVFNEGGDEEILSLLAFPDPVPTPIPTMTPPRNHSPVSPSLSPHLPCSHSQSSREETTGLATNITSNIHPTLPPSHTTQPKFQIQPRVSNQTGLHPSEPDHEISSGRSTVSYLIALLKREILERIRWLLLEDLHRACREGGGAMEVGLRFSGVGRLGRKGLREEDIFVGDKNGVWTALDKFVERKGLPKLEVEQ</sequence>
<organism evidence="2 3">
    <name type="scientific">Zalerion maritima</name>
    <dbReference type="NCBI Taxonomy" id="339359"/>
    <lineage>
        <taxon>Eukaryota</taxon>
        <taxon>Fungi</taxon>
        <taxon>Dikarya</taxon>
        <taxon>Ascomycota</taxon>
        <taxon>Pezizomycotina</taxon>
        <taxon>Sordariomycetes</taxon>
        <taxon>Lulworthiomycetidae</taxon>
        <taxon>Lulworthiales</taxon>
        <taxon>Lulworthiaceae</taxon>
        <taxon>Zalerion</taxon>
    </lineage>
</organism>
<evidence type="ECO:0000313" key="2">
    <source>
        <dbReference type="EMBL" id="KAJ2894527.1"/>
    </source>
</evidence>
<accession>A0AAD5WPS2</accession>
<proteinExistence type="predicted"/>
<comment type="caution">
    <text evidence="2">The sequence shown here is derived from an EMBL/GenBank/DDBJ whole genome shotgun (WGS) entry which is preliminary data.</text>
</comment>
<dbReference type="EMBL" id="JAKWBI020000485">
    <property type="protein sequence ID" value="KAJ2894527.1"/>
    <property type="molecule type" value="Genomic_DNA"/>
</dbReference>
<feature type="compositionally biased region" description="Low complexity" evidence="1">
    <location>
        <begin position="309"/>
        <end position="330"/>
    </location>
</feature>
<evidence type="ECO:0000256" key="1">
    <source>
        <dbReference type="SAM" id="MobiDB-lite"/>
    </source>
</evidence>
<feature type="region of interest" description="Disordered" evidence="1">
    <location>
        <begin position="303"/>
        <end position="337"/>
    </location>
</feature>
<dbReference type="Proteomes" id="UP001201980">
    <property type="component" value="Unassembled WGS sequence"/>
</dbReference>
<gene>
    <name evidence="2" type="ORF">MKZ38_007453</name>
</gene>
<keyword evidence="3" id="KW-1185">Reference proteome</keyword>
<dbReference type="AlphaFoldDB" id="A0AAD5WPS2"/>
<feature type="region of interest" description="Disordered" evidence="1">
    <location>
        <begin position="51"/>
        <end position="71"/>
    </location>
</feature>
<name>A0AAD5WPS2_9PEZI</name>
<reference evidence="2" key="1">
    <citation type="submission" date="2022-07" db="EMBL/GenBank/DDBJ databases">
        <title>Draft genome sequence of Zalerion maritima ATCC 34329, a (micro)plastics degrading marine fungus.</title>
        <authorList>
            <person name="Paco A."/>
            <person name="Goncalves M.F.M."/>
            <person name="Rocha-Santos T.A.P."/>
            <person name="Alves A."/>
        </authorList>
    </citation>
    <scope>NUCLEOTIDE SEQUENCE</scope>
    <source>
        <strain evidence="2">ATCC 34329</strain>
    </source>
</reference>